<gene>
    <name evidence="1" type="ORF">vBRpoPV13_19</name>
</gene>
<evidence type="ECO:0000313" key="2">
    <source>
        <dbReference type="Proteomes" id="UP000250784"/>
    </source>
</evidence>
<protein>
    <submittedName>
        <fullName evidence="1">Uncharacterized protein</fullName>
    </submittedName>
</protein>
<proteinExistence type="predicted"/>
<organism evidence="1 2">
    <name type="scientific">Ruegeria phage vB_RpoP-V13</name>
    <dbReference type="NCBI Taxonomy" id="2218612"/>
    <lineage>
        <taxon>Viruses</taxon>
        <taxon>Duplodnaviria</taxon>
        <taxon>Heunggongvirae</taxon>
        <taxon>Uroviricota</taxon>
        <taxon>Caudoviricetes</taxon>
        <taxon>Schitoviridae</taxon>
        <taxon>Rhodovirinae</taxon>
        <taxon>Pomeroyivirus</taxon>
        <taxon>Pomeroyivirus V13</taxon>
    </lineage>
</organism>
<accession>A0A2Z4QHZ6</accession>
<dbReference type="EMBL" id="MH015256">
    <property type="protein sequence ID" value="AWY09376.1"/>
    <property type="molecule type" value="Genomic_DNA"/>
</dbReference>
<evidence type="ECO:0000313" key="1">
    <source>
        <dbReference type="EMBL" id="AWY09376.1"/>
    </source>
</evidence>
<sequence length="149" mass="17551">MCTLSLNPEEKLLTFIQEEPTEEDIRDYWSGEGHLEFTVVAYSPESSYCPYEIDWHDYSGCVGGLDETLGIQYALNEGILDVGELKLGWTYEVHGITVQWTRGDGWTTDDDVDYYIEGDIRKRIHLSRWLSAWWWHLIGWRIRQWRNGT</sequence>
<keyword evidence="2" id="KW-1185">Reference proteome</keyword>
<name>A0A2Z4QHZ6_9CAUD</name>
<reference evidence="1 2" key="1">
    <citation type="submission" date="2018-03" db="EMBL/GenBank/DDBJ databases">
        <title>Diverse roseophage infecting Ruegeria pomeroyi DSS-3.</title>
        <authorList>
            <person name="Zhan Y."/>
            <person name="Chen F."/>
            <person name="Wommack E."/>
            <person name="Nasko D."/>
        </authorList>
    </citation>
    <scope>NUCLEOTIDE SEQUENCE [LARGE SCALE GENOMIC DNA]</scope>
</reference>
<dbReference type="Proteomes" id="UP000250784">
    <property type="component" value="Segment"/>
</dbReference>